<reference evidence="3" key="1">
    <citation type="journal article" date="2011" name="Science">
        <title>The Selaginella genome identifies genetic changes associated with the evolution of vascular plants.</title>
        <authorList>
            <person name="Banks J.A."/>
            <person name="Nishiyama T."/>
            <person name="Hasebe M."/>
            <person name="Bowman J.L."/>
            <person name="Gribskov M."/>
            <person name="dePamphilis C."/>
            <person name="Albert V.A."/>
            <person name="Aono N."/>
            <person name="Aoyama T."/>
            <person name="Ambrose B.A."/>
            <person name="Ashton N.W."/>
            <person name="Axtell M.J."/>
            <person name="Barker E."/>
            <person name="Barker M.S."/>
            <person name="Bennetzen J.L."/>
            <person name="Bonawitz N.D."/>
            <person name="Chapple C."/>
            <person name="Cheng C."/>
            <person name="Correa L.G."/>
            <person name="Dacre M."/>
            <person name="DeBarry J."/>
            <person name="Dreyer I."/>
            <person name="Elias M."/>
            <person name="Engstrom E.M."/>
            <person name="Estelle M."/>
            <person name="Feng L."/>
            <person name="Finet C."/>
            <person name="Floyd S.K."/>
            <person name="Frommer W.B."/>
            <person name="Fujita T."/>
            <person name="Gramzow L."/>
            <person name="Gutensohn M."/>
            <person name="Harholt J."/>
            <person name="Hattori M."/>
            <person name="Heyl A."/>
            <person name="Hirai T."/>
            <person name="Hiwatashi Y."/>
            <person name="Ishikawa M."/>
            <person name="Iwata M."/>
            <person name="Karol K.G."/>
            <person name="Koehler B."/>
            <person name="Kolukisaoglu U."/>
            <person name="Kubo M."/>
            <person name="Kurata T."/>
            <person name="Lalonde S."/>
            <person name="Li K."/>
            <person name="Li Y."/>
            <person name="Litt A."/>
            <person name="Lyons E."/>
            <person name="Manning G."/>
            <person name="Maruyama T."/>
            <person name="Michael T.P."/>
            <person name="Mikami K."/>
            <person name="Miyazaki S."/>
            <person name="Morinaga S."/>
            <person name="Murata T."/>
            <person name="Mueller-Roeber B."/>
            <person name="Nelson D.R."/>
            <person name="Obara M."/>
            <person name="Oguri Y."/>
            <person name="Olmstead R.G."/>
            <person name="Onodera N."/>
            <person name="Petersen B.L."/>
            <person name="Pils B."/>
            <person name="Prigge M."/>
            <person name="Rensing S.A."/>
            <person name="Riano-Pachon D.M."/>
            <person name="Roberts A.W."/>
            <person name="Sato Y."/>
            <person name="Scheller H.V."/>
            <person name="Schulz B."/>
            <person name="Schulz C."/>
            <person name="Shakirov E.V."/>
            <person name="Shibagaki N."/>
            <person name="Shinohara N."/>
            <person name="Shippen D.E."/>
            <person name="Soerensen I."/>
            <person name="Sotooka R."/>
            <person name="Sugimoto N."/>
            <person name="Sugita M."/>
            <person name="Sumikawa N."/>
            <person name="Tanurdzic M."/>
            <person name="Theissen G."/>
            <person name="Ulvskov P."/>
            <person name="Wakazuki S."/>
            <person name="Weng J.K."/>
            <person name="Willats W.W."/>
            <person name="Wipf D."/>
            <person name="Wolf P.G."/>
            <person name="Yang L."/>
            <person name="Zimmer A.D."/>
            <person name="Zhu Q."/>
            <person name="Mitros T."/>
            <person name="Hellsten U."/>
            <person name="Loque D."/>
            <person name="Otillar R."/>
            <person name="Salamov A."/>
            <person name="Schmutz J."/>
            <person name="Shapiro H."/>
            <person name="Lindquist E."/>
            <person name="Lucas S."/>
            <person name="Rokhsar D."/>
            <person name="Grigoriev I.V."/>
        </authorList>
    </citation>
    <scope>NUCLEOTIDE SEQUENCE [LARGE SCALE GENOMIC DNA]</scope>
</reference>
<organism evidence="4">
    <name type="scientific">Selaginella moellendorffii</name>
    <name type="common">Spikemoss</name>
    <dbReference type="NCBI Taxonomy" id="88036"/>
    <lineage>
        <taxon>Eukaryota</taxon>
        <taxon>Viridiplantae</taxon>
        <taxon>Streptophyta</taxon>
        <taxon>Embryophyta</taxon>
        <taxon>Tracheophyta</taxon>
        <taxon>Lycopodiopsida</taxon>
        <taxon>Selaginellales</taxon>
        <taxon>Selaginellaceae</taxon>
        <taxon>Selaginella</taxon>
    </lineage>
</organism>
<accession>D8T246</accession>
<dbReference type="HOGENOM" id="CLU_443064_0_0_1"/>
<dbReference type="SUPFAM" id="SSF54277">
    <property type="entry name" value="CAD &amp; PB1 domains"/>
    <property type="match status" value="1"/>
</dbReference>
<sequence>MSNRIKRQGLLILINERISLEPRDCSRPCHKRLGCQPLGTCNWQYHMEEDDDKPILEHAVGTKIGWKPRKDLTIKLMKKKPKKAEELHMEQDYDVGATICDKIVPHAISWFTGKAVEFDDEAGDDEEDEDEDDKVTDDKEEFDAKWKRSVMILVDCGFATLLESDANAGPFAPIIPHIRGVRGDEAGPGSSGLANVRYVILQEPMIAEALWEHMPAGTETDVVYKEEYEVVKPRGHSGVLVQEIWTEEQLNLWLEAVEAGASFATYARLGPFQEAGPDGMFLLRSKESHKMMPVFLQFRTGSGLGVTQAFSSLDTMKIDKMLHSGGASRKLKQCYGGRILPRPHDGQLRYVGGETRILPWQRSISFGEMMAKLVAMVGRSVAVKYQLPNEDLDALISVVCEKDFGSMIDEYLRMEGRDSSARPRLLFFIPAPTPPSSSSPRLSESRSLDQQFIKALNGMPVASGGNSGAAPWPSRALDEDLECGRPVKPIKMHRQLSATDRIAETASGSPSSRRVSPRTSPRAPDKCPSVRSARSSLLQQQLQDSLHEPCKQLTVATRENSAGRIPQEMIEPVMIHHYYPGTDPCSRQVFSNEPPTPSVVSTNHSLKITTTTNYSTQ</sequence>
<evidence type="ECO:0000259" key="2">
    <source>
        <dbReference type="SMART" id="SM00666"/>
    </source>
</evidence>
<feature type="domain" description="PB1" evidence="2">
    <location>
        <begin position="343"/>
        <end position="430"/>
    </location>
</feature>
<protein>
    <recommendedName>
        <fullName evidence="2">PB1 domain-containing protein</fullName>
    </recommendedName>
</protein>
<dbReference type="CDD" id="cd06410">
    <property type="entry name" value="PB1_UP2"/>
    <property type="match status" value="1"/>
</dbReference>
<evidence type="ECO:0000256" key="1">
    <source>
        <dbReference type="SAM" id="MobiDB-lite"/>
    </source>
</evidence>
<dbReference type="InParanoid" id="D8T246"/>
<dbReference type="EMBL" id="GL377664">
    <property type="protein sequence ID" value="EFJ09299.1"/>
    <property type="molecule type" value="Genomic_DNA"/>
</dbReference>
<dbReference type="Proteomes" id="UP000001514">
    <property type="component" value="Unassembled WGS sequence"/>
</dbReference>
<dbReference type="SMART" id="SM00666">
    <property type="entry name" value="PB1"/>
    <property type="match status" value="1"/>
</dbReference>
<dbReference type="InterPro" id="IPR000270">
    <property type="entry name" value="PB1_dom"/>
</dbReference>
<dbReference type="SUPFAM" id="SSF143113">
    <property type="entry name" value="NAP-like"/>
    <property type="match status" value="1"/>
</dbReference>
<dbReference type="Pfam" id="PF00564">
    <property type="entry name" value="PB1"/>
    <property type="match status" value="1"/>
</dbReference>
<dbReference type="KEGG" id="smo:SELMODRAFT_428217"/>
<feature type="region of interest" description="Disordered" evidence="1">
    <location>
        <begin position="120"/>
        <end position="139"/>
    </location>
</feature>
<dbReference type="Gene3D" id="3.10.20.90">
    <property type="entry name" value="Phosphatidylinositol 3-kinase Catalytic Subunit, Chain A, domain 1"/>
    <property type="match status" value="1"/>
</dbReference>
<dbReference type="InterPro" id="IPR037231">
    <property type="entry name" value="NAP-like_sf"/>
</dbReference>
<dbReference type="PANTHER" id="PTHR31066:SF85">
    <property type="entry name" value="OS02G0809100 PROTEIN"/>
    <property type="match status" value="1"/>
</dbReference>
<dbReference type="InterPro" id="IPR053198">
    <property type="entry name" value="Gynoecium_Dev_Regulator"/>
</dbReference>
<feature type="region of interest" description="Disordered" evidence="1">
    <location>
        <begin position="489"/>
        <end position="534"/>
    </location>
</feature>
<dbReference type="AlphaFoldDB" id="D8T246"/>
<gene>
    <name evidence="3" type="ORF">SELMODRAFT_428217</name>
</gene>
<name>D8T246_SELML</name>
<evidence type="ECO:0000313" key="3">
    <source>
        <dbReference type="EMBL" id="EFJ09299.1"/>
    </source>
</evidence>
<dbReference type="Gramene" id="EFJ09299">
    <property type="protein sequence ID" value="EFJ09299"/>
    <property type="gene ID" value="SELMODRAFT_428217"/>
</dbReference>
<dbReference type="PANTHER" id="PTHR31066">
    <property type="entry name" value="OS05G0427100 PROTEIN-RELATED"/>
    <property type="match status" value="1"/>
</dbReference>
<dbReference type="Gene3D" id="3.30.1120.90">
    <property type="entry name" value="Nucleosome assembly protein"/>
    <property type="match status" value="1"/>
</dbReference>
<proteinExistence type="predicted"/>
<keyword evidence="4" id="KW-1185">Reference proteome</keyword>
<feature type="compositionally biased region" description="Low complexity" evidence="1">
    <location>
        <begin position="507"/>
        <end position="522"/>
    </location>
</feature>
<dbReference type="eggNOG" id="KOG1507">
    <property type="taxonomic scope" value="Eukaryota"/>
</dbReference>
<evidence type="ECO:0000313" key="4">
    <source>
        <dbReference type="Proteomes" id="UP000001514"/>
    </source>
</evidence>